<gene>
    <name evidence="2" type="ORF">METZ01_LOCUS74945</name>
</gene>
<organism evidence="2">
    <name type="scientific">marine metagenome</name>
    <dbReference type="NCBI Taxonomy" id="408172"/>
    <lineage>
        <taxon>unclassified sequences</taxon>
        <taxon>metagenomes</taxon>
        <taxon>ecological metagenomes</taxon>
    </lineage>
</organism>
<dbReference type="Gene3D" id="3.30.720.110">
    <property type="match status" value="1"/>
</dbReference>
<dbReference type="PROSITE" id="PS51819">
    <property type="entry name" value="VOC"/>
    <property type="match status" value="1"/>
</dbReference>
<dbReference type="EMBL" id="UINC01005560">
    <property type="protein sequence ID" value="SVA22091.1"/>
    <property type="molecule type" value="Genomic_DNA"/>
</dbReference>
<dbReference type="InterPro" id="IPR037523">
    <property type="entry name" value="VOC_core"/>
</dbReference>
<dbReference type="AlphaFoldDB" id="A0A381U2U9"/>
<evidence type="ECO:0000313" key="2">
    <source>
        <dbReference type="EMBL" id="SVA22091.1"/>
    </source>
</evidence>
<name>A0A381U2U9_9ZZZZ</name>
<dbReference type="Pfam" id="PF00903">
    <property type="entry name" value="Glyoxalase"/>
    <property type="match status" value="1"/>
</dbReference>
<dbReference type="PANTHER" id="PTHR34109:SF1">
    <property type="entry name" value="VOC DOMAIN-CONTAINING PROTEIN"/>
    <property type="match status" value="1"/>
</dbReference>
<accession>A0A381U2U9</accession>
<evidence type="ECO:0000259" key="1">
    <source>
        <dbReference type="PROSITE" id="PS51819"/>
    </source>
</evidence>
<dbReference type="Gene3D" id="3.30.720.120">
    <property type="match status" value="1"/>
</dbReference>
<protein>
    <recommendedName>
        <fullName evidence="1">VOC domain-containing protein</fullName>
    </recommendedName>
</protein>
<sequence>MQTIFPVLRYNNAREAIRWLCTSFGFVELFAVPEEGKIVRHAQLRFGTNVIMLGSVRMGDEITSPDQLGNSTQALSVFVDDVDAHFERARLAGVEIIDPLRGTDFGAREYHARDLEGHIWTFGTYRPEGAGE</sequence>
<reference evidence="2" key="1">
    <citation type="submission" date="2018-05" db="EMBL/GenBank/DDBJ databases">
        <authorList>
            <person name="Lanie J.A."/>
            <person name="Ng W.-L."/>
            <person name="Kazmierczak K.M."/>
            <person name="Andrzejewski T.M."/>
            <person name="Davidsen T.M."/>
            <person name="Wayne K.J."/>
            <person name="Tettelin H."/>
            <person name="Glass J.I."/>
            <person name="Rusch D."/>
            <person name="Podicherti R."/>
            <person name="Tsui H.-C.T."/>
            <person name="Winkler M.E."/>
        </authorList>
    </citation>
    <scope>NUCLEOTIDE SEQUENCE</scope>
</reference>
<proteinExistence type="predicted"/>
<dbReference type="SUPFAM" id="SSF54593">
    <property type="entry name" value="Glyoxalase/Bleomycin resistance protein/Dihydroxybiphenyl dioxygenase"/>
    <property type="match status" value="1"/>
</dbReference>
<dbReference type="InterPro" id="IPR029068">
    <property type="entry name" value="Glyas_Bleomycin-R_OHBP_Dase"/>
</dbReference>
<dbReference type="InterPro" id="IPR004360">
    <property type="entry name" value="Glyas_Fos-R_dOase_dom"/>
</dbReference>
<dbReference type="PANTHER" id="PTHR34109">
    <property type="entry name" value="BNAUNNG04460D PROTEIN-RELATED"/>
    <property type="match status" value="1"/>
</dbReference>
<feature type="domain" description="VOC" evidence="1">
    <location>
        <begin position="2"/>
        <end position="125"/>
    </location>
</feature>